<gene>
    <name evidence="1" type="ORF">JG687_00005922</name>
</gene>
<reference evidence="1" key="1">
    <citation type="submission" date="2021-01" db="EMBL/GenBank/DDBJ databases">
        <title>Phytophthora aleatoria, a newly-described species from Pinus radiata is distinct from Phytophthora cactorum isolates based on comparative genomics.</title>
        <authorList>
            <person name="Mcdougal R."/>
            <person name="Panda P."/>
            <person name="Williams N."/>
            <person name="Studholme D.J."/>
        </authorList>
    </citation>
    <scope>NUCLEOTIDE SEQUENCE</scope>
    <source>
        <strain evidence="1">NZFS 3830</strain>
    </source>
</reference>
<protein>
    <submittedName>
        <fullName evidence="1">Uncharacterized protein</fullName>
    </submittedName>
</protein>
<evidence type="ECO:0000313" key="2">
    <source>
        <dbReference type="Proteomes" id="UP000688947"/>
    </source>
</evidence>
<dbReference type="AlphaFoldDB" id="A0A8T1UKY4"/>
<comment type="caution">
    <text evidence="1">The sequence shown here is derived from an EMBL/GenBank/DDBJ whole genome shotgun (WGS) entry which is preliminary data.</text>
</comment>
<accession>A0A8T1UKY4</accession>
<dbReference type="EMBL" id="JAENGZ010000231">
    <property type="protein sequence ID" value="KAG6964539.1"/>
    <property type="molecule type" value="Genomic_DNA"/>
</dbReference>
<evidence type="ECO:0000313" key="1">
    <source>
        <dbReference type="EMBL" id="KAG6964539.1"/>
    </source>
</evidence>
<proteinExistence type="predicted"/>
<sequence>MKHVENPVPGTCWVTLEMKYLQVANRVTFWIFQQSKEIFLACCTDVIISSFQCGQGAAITSKRSRDRSNISQLTLGDIQILYQWACLQDNSQSVDGASPTTVRRASPTRIKRGHYAELLRSHTVYHFREPSELAVSIALRSLSFAVSGDQDTRPRSSRVQHFAPQLRVKRQRRCRSASEIFLRASRNFQVSASR</sequence>
<name>A0A8T1UKY4_9STRA</name>
<dbReference type="Proteomes" id="UP000688947">
    <property type="component" value="Unassembled WGS sequence"/>
</dbReference>
<organism evidence="1 2">
    <name type="scientific">Phytophthora cactorum</name>
    <dbReference type="NCBI Taxonomy" id="29920"/>
    <lineage>
        <taxon>Eukaryota</taxon>
        <taxon>Sar</taxon>
        <taxon>Stramenopiles</taxon>
        <taxon>Oomycota</taxon>
        <taxon>Peronosporomycetes</taxon>
        <taxon>Peronosporales</taxon>
        <taxon>Peronosporaceae</taxon>
        <taxon>Phytophthora</taxon>
    </lineage>
</organism>
<dbReference type="OrthoDB" id="10640926at2759"/>